<proteinExistence type="predicted"/>
<evidence type="ECO:0000259" key="1">
    <source>
        <dbReference type="Pfam" id="PF03819"/>
    </source>
</evidence>
<accession>A0A031LTI1</accession>
<evidence type="ECO:0000313" key="2">
    <source>
        <dbReference type="EMBL" id="EZQ11086.1"/>
    </source>
</evidence>
<keyword evidence="3" id="KW-1185">Reference proteome</keyword>
<dbReference type="STRING" id="1160895.CM19_02495"/>
<sequence>MEIKEIQEEIKRMYLNKDRERGIFATFTWLTEEVGELAEALLSGKKESIEEELADVVAWTLSVANLEGIDIEEALRKKYNLSSNEKGRIP</sequence>
<feature type="domain" description="NTP pyrophosphohydrolase MazG-like" evidence="1">
    <location>
        <begin position="26"/>
        <end position="77"/>
    </location>
</feature>
<dbReference type="EMBL" id="JFZT01000017">
    <property type="protein sequence ID" value="EZQ11086.1"/>
    <property type="molecule type" value="Genomic_DNA"/>
</dbReference>
<dbReference type="SUPFAM" id="SSF101386">
    <property type="entry name" value="all-alpha NTP pyrophosphatases"/>
    <property type="match status" value="1"/>
</dbReference>
<name>A0A031LTI1_9CREN</name>
<dbReference type="CDD" id="cd11535">
    <property type="entry name" value="NTP-PPase_SsMazG"/>
    <property type="match status" value="1"/>
</dbReference>
<reference evidence="2 3" key="1">
    <citation type="submission" date="2014-03" db="EMBL/GenBank/DDBJ databases">
        <title>Draft genome sequence of the novel thermoacidophilic archaea Acidianus copahuensis ALE1 strain, isolated from Copahue volcanic area in Neuquen Argentina.</title>
        <authorList>
            <person name="Urbieta M.S."/>
            <person name="Rascovan N."/>
            <person name="Castro C."/>
            <person name="Revale S."/>
            <person name="Giaveno M.A."/>
            <person name="Vazquez M.P."/>
            <person name="Donati E.R."/>
        </authorList>
    </citation>
    <scope>NUCLEOTIDE SEQUENCE [LARGE SCALE GENOMIC DNA]</scope>
    <source>
        <strain evidence="2 3">ALE1</strain>
    </source>
</reference>
<organism evidence="2 3">
    <name type="scientific">Candidatus Acidianus copahuensis</name>
    <dbReference type="NCBI Taxonomy" id="1160895"/>
    <lineage>
        <taxon>Archaea</taxon>
        <taxon>Thermoproteota</taxon>
        <taxon>Thermoprotei</taxon>
        <taxon>Sulfolobales</taxon>
        <taxon>Sulfolobaceae</taxon>
        <taxon>Acidianus</taxon>
    </lineage>
</organism>
<dbReference type="AlphaFoldDB" id="A0A031LTI1"/>
<dbReference type="OrthoDB" id="49823at2157"/>
<dbReference type="Proteomes" id="UP000024332">
    <property type="component" value="Unassembled WGS sequence"/>
</dbReference>
<dbReference type="PANTHER" id="PTHR42702:SF1">
    <property type="entry name" value="REGULATORY PROTEIN FOR BETA-LACTAMASE"/>
    <property type="match status" value="1"/>
</dbReference>
<dbReference type="PANTHER" id="PTHR42702">
    <property type="entry name" value="NUCLEOTIDE PYROPHOSPHOHYDROLASE"/>
    <property type="match status" value="1"/>
</dbReference>
<keyword evidence="2" id="KW-0378">Hydrolase</keyword>
<dbReference type="RefSeq" id="WP_048098816.1">
    <property type="nucleotide sequence ID" value="NZ_JFZT01000017.1"/>
</dbReference>
<dbReference type="GO" id="GO:0016787">
    <property type="term" value="F:hydrolase activity"/>
    <property type="evidence" value="ECO:0007669"/>
    <property type="project" value="UniProtKB-KW"/>
</dbReference>
<comment type="caution">
    <text evidence="2">The sequence shown here is derived from an EMBL/GenBank/DDBJ whole genome shotgun (WGS) entry which is preliminary data.</text>
</comment>
<dbReference type="Pfam" id="PF03819">
    <property type="entry name" value="MazG"/>
    <property type="match status" value="1"/>
</dbReference>
<gene>
    <name evidence="2" type="ORF">CM19_02495</name>
</gene>
<dbReference type="Gene3D" id="1.10.287.1080">
    <property type="entry name" value="MazG-like"/>
    <property type="match status" value="1"/>
</dbReference>
<evidence type="ECO:0000313" key="3">
    <source>
        <dbReference type="Proteomes" id="UP000024332"/>
    </source>
</evidence>
<dbReference type="InterPro" id="IPR004518">
    <property type="entry name" value="MazG-like_dom"/>
</dbReference>
<protein>
    <submittedName>
        <fullName evidence="2">Nucleotide pyrophosphohydrolase</fullName>
    </submittedName>
</protein>